<dbReference type="PIRSF" id="PIRSF029172">
    <property type="entry name" value="UCP029172_ABC_sbc_YnjB"/>
    <property type="match status" value="1"/>
</dbReference>
<dbReference type="OrthoDB" id="3239593at2"/>
<dbReference type="eggNOG" id="COG4134">
    <property type="taxonomic scope" value="Bacteria"/>
</dbReference>
<accession>A0A094IQ49</accession>
<dbReference type="Pfam" id="PF13416">
    <property type="entry name" value="SBP_bac_8"/>
    <property type="match status" value="1"/>
</dbReference>
<dbReference type="InterPro" id="IPR027020">
    <property type="entry name" value="YnjB"/>
</dbReference>
<dbReference type="Proteomes" id="UP000053718">
    <property type="component" value="Unassembled WGS sequence"/>
</dbReference>
<evidence type="ECO:0000313" key="2">
    <source>
        <dbReference type="EMBL" id="KFZ29810.1"/>
    </source>
</evidence>
<feature type="signal peptide" evidence="1">
    <location>
        <begin position="1"/>
        <end position="21"/>
    </location>
</feature>
<reference evidence="2 3" key="1">
    <citation type="submission" date="2014-06" db="EMBL/GenBank/DDBJ databases">
        <title>Draft genome sequence of Idiomarina sp. MCCC 1A10513.</title>
        <authorList>
            <person name="Du J."/>
            <person name="Lai Q."/>
            <person name="Shao Z."/>
        </authorList>
    </citation>
    <scope>NUCLEOTIDE SEQUENCE [LARGE SCALE GENOMIC DNA]</scope>
    <source>
        <strain evidence="2 3">MCCC 1A10513</strain>
    </source>
</reference>
<sequence length="368" mass="40851">MKVLLCWLSLLGSLLVSPLAAEERVNFYAWGGSDAVNRYLEWASAELAEQHGIRLQHVKVADISEAVALILATEDSTPIDLLWVNGENFHILKQQNKLLGDLPQKVANSALIRRDLQWQYDFGVAVDGYELPWGMAQFQLLLAAEVGAEQTDDNAQQQVSPAALLALAQRYPGRLSYPKPPSFHGTSWLKTLAYHLSEQPQLLQQAPATVEVEQVLAPLWAYLDQLHPYLWRAGDEFPTSAERQRLLFNQGVLLNSVSFNPSEVPALQQQGKLRPDAQAASLGAAALSNFHYLAIPAQSERQQAALKVINFFLSPEAQSQKAALDVWGDPPVVETADAATTVIFPAHPEPHVAWTELLEAQWLARYQR</sequence>
<evidence type="ECO:0000256" key="1">
    <source>
        <dbReference type="SAM" id="SignalP"/>
    </source>
</evidence>
<organism evidence="2 3">
    <name type="scientific">Pseudidiomarina atlantica</name>
    <dbReference type="NCBI Taxonomy" id="1517416"/>
    <lineage>
        <taxon>Bacteria</taxon>
        <taxon>Pseudomonadati</taxon>
        <taxon>Pseudomonadota</taxon>
        <taxon>Gammaproteobacteria</taxon>
        <taxon>Alteromonadales</taxon>
        <taxon>Idiomarinaceae</taxon>
        <taxon>Pseudidiomarina</taxon>
    </lineage>
</organism>
<dbReference type="InterPro" id="IPR006059">
    <property type="entry name" value="SBP"/>
</dbReference>
<protein>
    <recommendedName>
        <fullName evidence="4">ABC transporter substrate-binding protein</fullName>
    </recommendedName>
</protein>
<proteinExistence type="predicted"/>
<keyword evidence="1" id="KW-0732">Signal</keyword>
<dbReference type="SUPFAM" id="SSF53850">
    <property type="entry name" value="Periplasmic binding protein-like II"/>
    <property type="match status" value="1"/>
</dbReference>
<dbReference type="NCBIfam" id="NF008633">
    <property type="entry name" value="PRK11622.1"/>
    <property type="match status" value="1"/>
</dbReference>
<dbReference type="PANTHER" id="PTHR42779:SF1">
    <property type="entry name" value="PROTEIN YNJB"/>
    <property type="match status" value="1"/>
</dbReference>
<dbReference type="PANTHER" id="PTHR42779">
    <property type="entry name" value="PROTEIN YNJB"/>
    <property type="match status" value="1"/>
</dbReference>
<keyword evidence="3" id="KW-1185">Reference proteome</keyword>
<name>A0A094IQ49_9GAMM</name>
<evidence type="ECO:0008006" key="4">
    <source>
        <dbReference type="Google" id="ProtNLM"/>
    </source>
</evidence>
<dbReference type="STRING" id="1517416.IDAT_01575"/>
<comment type="caution">
    <text evidence="2">The sequence shown here is derived from an EMBL/GenBank/DDBJ whole genome shotgun (WGS) entry which is preliminary data.</text>
</comment>
<dbReference type="AlphaFoldDB" id="A0A094IQ49"/>
<evidence type="ECO:0000313" key="3">
    <source>
        <dbReference type="Proteomes" id="UP000053718"/>
    </source>
</evidence>
<dbReference type="RefSeq" id="WP_034729590.1">
    <property type="nucleotide sequence ID" value="NZ_JPIN01000001.1"/>
</dbReference>
<feature type="chain" id="PRO_5001900234" description="ABC transporter substrate-binding protein" evidence="1">
    <location>
        <begin position="22"/>
        <end position="368"/>
    </location>
</feature>
<dbReference type="Gene3D" id="3.40.190.10">
    <property type="entry name" value="Periplasmic binding protein-like II"/>
    <property type="match status" value="2"/>
</dbReference>
<gene>
    <name evidence="2" type="ORF">IDAT_01575</name>
</gene>
<dbReference type="EMBL" id="JPIN01000001">
    <property type="protein sequence ID" value="KFZ29810.1"/>
    <property type="molecule type" value="Genomic_DNA"/>
</dbReference>